<name>A0A6D2HP61_9BRAS</name>
<dbReference type="PANTHER" id="PTHR46481">
    <property type="entry name" value="ZINC FINGER BED DOMAIN-CONTAINING PROTEIN 4"/>
    <property type="match status" value="1"/>
</dbReference>
<dbReference type="PANTHER" id="PTHR46481:SF2">
    <property type="entry name" value="BED-TYPE DOMAIN-CONTAINING PROTEIN"/>
    <property type="match status" value="1"/>
</dbReference>
<protein>
    <recommendedName>
        <fullName evidence="3">hAT-like transposase RNase-H fold domain-containing protein</fullName>
    </recommendedName>
</protein>
<keyword evidence="1" id="KW-0238">DNA-binding</keyword>
<evidence type="ECO:0000313" key="4">
    <source>
        <dbReference type="EMBL" id="CAA7017854.1"/>
    </source>
</evidence>
<dbReference type="GO" id="GO:0003677">
    <property type="term" value="F:DNA binding"/>
    <property type="evidence" value="ECO:0007669"/>
    <property type="project" value="UniProtKB-KW"/>
</dbReference>
<dbReference type="Pfam" id="PF14372">
    <property type="entry name" value="hAT-like_RNase-H"/>
    <property type="match status" value="1"/>
</dbReference>
<organism evidence="4 5">
    <name type="scientific">Microthlaspi erraticum</name>
    <dbReference type="NCBI Taxonomy" id="1685480"/>
    <lineage>
        <taxon>Eukaryota</taxon>
        <taxon>Viridiplantae</taxon>
        <taxon>Streptophyta</taxon>
        <taxon>Embryophyta</taxon>
        <taxon>Tracheophyta</taxon>
        <taxon>Spermatophyta</taxon>
        <taxon>Magnoliopsida</taxon>
        <taxon>eudicotyledons</taxon>
        <taxon>Gunneridae</taxon>
        <taxon>Pentapetalae</taxon>
        <taxon>rosids</taxon>
        <taxon>malvids</taxon>
        <taxon>Brassicales</taxon>
        <taxon>Brassicaceae</taxon>
        <taxon>Coluteocarpeae</taxon>
        <taxon>Microthlaspi</taxon>
    </lineage>
</organism>
<dbReference type="OrthoDB" id="1937726at2759"/>
<dbReference type="EMBL" id="CACVBM020000333">
    <property type="protein sequence ID" value="CAA7017854.1"/>
    <property type="molecule type" value="Genomic_DNA"/>
</dbReference>
<dbReference type="InterPro" id="IPR052035">
    <property type="entry name" value="ZnF_BED_domain_contain"/>
</dbReference>
<comment type="caution">
    <text evidence="4">The sequence shown here is derived from an EMBL/GenBank/DDBJ whole genome shotgun (WGS) entry which is preliminary data.</text>
</comment>
<feature type="compositionally biased region" description="Polar residues" evidence="2">
    <location>
        <begin position="327"/>
        <end position="345"/>
    </location>
</feature>
<gene>
    <name evidence="4" type="ORF">MERR_LOCUS5089</name>
</gene>
<dbReference type="InterPro" id="IPR025525">
    <property type="entry name" value="hAT-like_transposase_RNase-H"/>
</dbReference>
<proteinExistence type="predicted"/>
<dbReference type="InterPro" id="IPR012337">
    <property type="entry name" value="RNaseH-like_sf"/>
</dbReference>
<accession>A0A6D2HP61</accession>
<evidence type="ECO:0000259" key="3">
    <source>
        <dbReference type="Pfam" id="PF14372"/>
    </source>
</evidence>
<reference evidence="4" key="1">
    <citation type="submission" date="2020-01" db="EMBL/GenBank/DDBJ databases">
        <authorList>
            <person name="Mishra B."/>
        </authorList>
    </citation>
    <scope>NUCLEOTIDE SEQUENCE [LARGE SCALE GENOMIC DNA]</scope>
</reference>
<evidence type="ECO:0000256" key="1">
    <source>
        <dbReference type="ARBA" id="ARBA00023125"/>
    </source>
</evidence>
<evidence type="ECO:0000313" key="5">
    <source>
        <dbReference type="Proteomes" id="UP000467841"/>
    </source>
</evidence>
<keyword evidence="5" id="KW-1185">Reference proteome</keyword>
<dbReference type="AlphaFoldDB" id="A0A6D2HP61"/>
<feature type="region of interest" description="Disordered" evidence="2">
    <location>
        <begin position="17"/>
        <end position="45"/>
    </location>
</feature>
<dbReference type="SUPFAM" id="SSF53098">
    <property type="entry name" value="Ribonuclease H-like"/>
    <property type="match status" value="1"/>
</dbReference>
<evidence type="ECO:0000256" key="2">
    <source>
        <dbReference type="SAM" id="MobiDB-lite"/>
    </source>
</evidence>
<feature type="region of interest" description="Disordered" evidence="2">
    <location>
        <begin position="327"/>
        <end position="361"/>
    </location>
</feature>
<sequence>MTAWLCLLAQMVSCEEPRLNDGSGSETADDVTETSPTPPLPTKNKGKAKLPLAFIESLAWKHFCSKTKLPDPHSRRIATRDIVESHFVDAWWQLRKLIIGFKNVYDHKGATIGKVLIDCMAKWDIKRVFCITVDNATANINAMETFKEEFKQIGDDEVILNSDFLHLRSSTPRLKAFENHVESRRIQRGSLPLDVKTRWNSTYVMLDQDLKFRWHLTRCMSLIFRISNTSRMLWSINPGPDEALREKSFSMLMKLSKYWDPFDKRVEMNKLIFVAAVFDPSKKMKFIEKRFDKLYGKGPKSDDLKEEVLNIFKNLFDEYISALNKNESGESGSLAQSNEASTRSGQSREEASQKMVLVNGS</sequence>
<feature type="domain" description="hAT-like transposase RNase-H fold" evidence="3">
    <location>
        <begin position="240"/>
        <end position="319"/>
    </location>
</feature>
<dbReference type="Proteomes" id="UP000467841">
    <property type="component" value="Unassembled WGS sequence"/>
</dbReference>